<dbReference type="Pfam" id="PF07244">
    <property type="entry name" value="POTRA"/>
    <property type="match status" value="2"/>
</dbReference>
<protein>
    <recommendedName>
        <fullName evidence="9">POTRA domain-containing protein</fullName>
    </recommendedName>
</protein>
<evidence type="ECO:0000259" key="6">
    <source>
        <dbReference type="Pfam" id="PF07244"/>
    </source>
</evidence>
<keyword evidence="8" id="KW-1185">Reference proteome</keyword>
<keyword evidence="4" id="KW-0472">Membrane</keyword>
<keyword evidence="3" id="KW-0812">Transmembrane</keyword>
<dbReference type="PANTHER" id="PTHR12815:SF18">
    <property type="entry name" value="SORTING AND ASSEMBLY MACHINERY COMPONENT 50 HOMOLOG"/>
    <property type="match status" value="1"/>
</dbReference>
<dbReference type="InterPro" id="IPR010827">
    <property type="entry name" value="BamA/TamA_POTRA"/>
</dbReference>
<dbReference type="PANTHER" id="PTHR12815">
    <property type="entry name" value="SORTING AND ASSEMBLY MACHINERY SAMM50 PROTEIN FAMILY MEMBER"/>
    <property type="match status" value="1"/>
</dbReference>
<dbReference type="InterPro" id="IPR000184">
    <property type="entry name" value="Bac_surfAg_D15"/>
</dbReference>
<dbReference type="AlphaFoldDB" id="A0A2N0VGV3"/>
<keyword evidence="2" id="KW-1134">Transmembrane beta strand</keyword>
<evidence type="ECO:0000256" key="1">
    <source>
        <dbReference type="ARBA" id="ARBA00004370"/>
    </source>
</evidence>
<name>A0A2N0VGV3_9BACT</name>
<proteinExistence type="predicted"/>
<evidence type="ECO:0000259" key="5">
    <source>
        <dbReference type="Pfam" id="PF01103"/>
    </source>
</evidence>
<evidence type="ECO:0000313" key="8">
    <source>
        <dbReference type="Proteomes" id="UP000233398"/>
    </source>
</evidence>
<feature type="domain" description="POTRA" evidence="6">
    <location>
        <begin position="40"/>
        <end position="128"/>
    </location>
</feature>
<dbReference type="GO" id="GO:0019867">
    <property type="term" value="C:outer membrane"/>
    <property type="evidence" value="ECO:0007669"/>
    <property type="project" value="InterPro"/>
</dbReference>
<dbReference type="Gene3D" id="3.10.20.310">
    <property type="entry name" value="membrane protein fhac"/>
    <property type="match status" value="2"/>
</dbReference>
<sequence length="642" mass="73411">MNSIQDNAACKLFLFLSGALLFMLNTEMVLAQDSEREPVVWDVTFEGNENYSNMVLSEIIATSKPSLLQKTFGRTDDFILNEMDVRRDRIRIVRYYERRGYQNVEVDYEIVDRRKEWKKEVVFKIREGEPIRIRSSEIVIEAEQEIIDEIRSSREFERTAEQHDFQEGSRFQTLRKADAEGRFLNLLEEFGFAWPEVEVLSEVDSLSNRADVTIRAIPNSRAYFSDIKIEGDISVPERILIRETEIKEGERYSRSKLQSAQRQVFNHHLFRFATITVPDQPQDSTLNVVLRVRENPKRSVQAMIGFGREELLRGQLSWQNRNISGTGHRFGVSGRGSFIEQRLSTDYLIPYVFNSRSSYVVTAFGQHRLEPSFELFQSGFNNSLIYQLDRVKTASASYEFSINEEISRNADAALPDTVLNYNVSSLSLSGYYSQGLSREPRGWVIQPFIEFSGTFGESSFTFQKALLDVRRYTNLTNSLTIATRVNSGVIFYDQDKSLPSNIRLFTGGTNSVRGWNRQELGPSRARFDESGDFDGYVPVGGRTMLTFNLELRQQLTGFINNLGLAAFLDGGQVWDNVNSVEERPIQFGAGGGIRYQSPIGPVRVDVGYKLNPTDEDLNIYEGQDYGNAWSRIGIHFSIGQAF</sequence>
<reference evidence="7 8" key="1">
    <citation type="submission" date="2017-11" db="EMBL/GenBank/DDBJ databases">
        <title>Rhodohalobacter 15182 sp. nov., isolated from a salt lake.</title>
        <authorList>
            <person name="Han S."/>
        </authorList>
    </citation>
    <scope>NUCLEOTIDE SEQUENCE [LARGE SCALE GENOMIC DNA]</scope>
    <source>
        <strain evidence="7 8">15182</strain>
    </source>
</reference>
<dbReference type="InterPro" id="IPR039910">
    <property type="entry name" value="D15-like"/>
</dbReference>
<evidence type="ECO:0008006" key="9">
    <source>
        <dbReference type="Google" id="ProtNLM"/>
    </source>
</evidence>
<feature type="domain" description="POTRA" evidence="6">
    <location>
        <begin position="223"/>
        <end position="294"/>
    </location>
</feature>
<dbReference type="Proteomes" id="UP000233398">
    <property type="component" value="Unassembled WGS sequence"/>
</dbReference>
<dbReference type="Gene3D" id="2.40.160.50">
    <property type="entry name" value="membrane protein fhac: a member of the omp85/tpsb transporter family"/>
    <property type="match status" value="1"/>
</dbReference>
<gene>
    <name evidence="7" type="ORF">CWD77_12290</name>
</gene>
<evidence type="ECO:0000256" key="3">
    <source>
        <dbReference type="ARBA" id="ARBA00022692"/>
    </source>
</evidence>
<organism evidence="7 8">
    <name type="scientific">Rhodohalobacter barkolensis</name>
    <dbReference type="NCBI Taxonomy" id="2053187"/>
    <lineage>
        <taxon>Bacteria</taxon>
        <taxon>Pseudomonadati</taxon>
        <taxon>Balneolota</taxon>
        <taxon>Balneolia</taxon>
        <taxon>Balneolales</taxon>
        <taxon>Balneolaceae</taxon>
        <taxon>Rhodohalobacter</taxon>
    </lineage>
</organism>
<comment type="caution">
    <text evidence="7">The sequence shown here is derived from an EMBL/GenBank/DDBJ whole genome shotgun (WGS) entry which is preliminary data.</text>
</comment>
<evidence type="ECO:0000313" key="7">
    <source>
        <dbReference type="EMBL" id="PKD43378.1"/>
    </source>
</evidence>
<dbReference type="EMBL" id="PISP01000003">
    <property type="protein sequence ID" value="PKD43378.1"/>
    <property type="molecule type" value="Genomic_DNA"/>
</dbReference>
<comment type="subcellular location">
    <subcellularLocation>
        <location evidence="1">Membrane</location>
    </subcellularLocation>
</comment>
<evidence type="ECO:0000256" key="4">
    <source>
        <dbReference type="ARBA" id="ARBA00023136"/>
    </source>
</evidence>
<dbReference type="Pfam" id="PF01103">
    <property type="entry name" value="Omp85"/>
    <property type="match status" value="1"/>
</dbReference>
<evidence type="ECO:0000256" key="2">
    <source>
        <dbReference type="ARBA" id="ARBA00022452"/>
    </source>
</evidence>
<accession>A0A2N0VGV3</accession>
<feature type="domain" description="Bacterial surface antigen (D15)" evidence="5">
    <location>
        <begin position="322"/>
        <end position="642"/>
    </location>
</feature>